<feature type="compositionally biased region" description="Low complexity" evidence="1">
    <location>
        <begin position="10"/>
        <end position="28"/>
    </location>
</feature>
<evidence type="ECO:0000313" key="3">
    <source>
        <dbReference type="EMBL" id="CDU23697.1"/>
    </source>
</evidence>
<proteinExistence type="predicted"/>
<feature type="region of interest" description="Disordered" evidence="1">
    <location>
        <begin position="117"/>
        <end position="136"/>
    </location>
</feature>
<evidence type="ECO:0000256" key="1">
    <source>
        <dbReference type="SAM" id="MobiDB-lite"/>
    </source>
</evidence>
<reference evidence="4" key="2">
    <citation type="submission" date="2014-06" db="EMBL/GenBank/DDBJ databases">
        <authorList>
            <person name="Berkman P.J."/>
        </authorList>
    </citation>
    <scope>NUCLEOTIDE SEQUENCE [LARGE SCALE GENOMIC DNA]</scope>
</reference>
<dbReference type="OrthoDB" id="2556332at2759"/>
<evidence type="ECO:0000313" key="4">
    <source>
        <dbReference type="Proteomes" id="UP000242770"/>
    </source>
</evidence>
<dbReference type="EMBL" id="CCFA01002875">
    <property type="protein sequence ID" value="CDS00677.1"/>
    <property type="molecule type" value="Genomic_DNA"/>
</dbReference>
<accession>A0A0F7S119</accession>
<dbReference type="AlphaFoldDB" id="A0A0F7S119"/>
<dbReference type="EMBL" id="LK056664">
    <property type="protein sequence ID" value="CDU23697.1"/>
    <property type="molecule type" value="Genomic_DNA"/>
</dbReference>
<organism evidence="2 4">
    <name type="scientific">Sporisorium scitamineum</name>
    <dbReference type="NCBI Taxonomy" id="49012"/>
    <lineage>
        <taxon>Eukaryota</taxon>
        <taxon>Fungi</taxon>
        <taxon>Dikarya</taxon>
        <taxon>Basidiomycota</taxon>
        <taxon>Ustilaginomycotina</taxon>
        <taxon>Ustilaginomycetes</taxon>
        <taxon>Ustilaginales</taxon>
        <taxon>Ustilaginaceae</taxon>
        <taxon>Sporisorium</taxon>
    </lineage>
</organism>
<feature type="compositionally biased region" description="Low complexity" evidence="1">
    <location>
        <begin position="43"/>
        <end position="55"/>
    </location>
</feature>
<feature type="region of interest" description="Disordered" evidence="1">
    <location>
        <begin position="1"/>
        <end position="73"/>
    </location>
</feature>
<evidence type="ECO:0000313" key="2">
    <source>
        <dbReference type="EMBL" id="CDS00677.1"/>
    </source>
</evidence>
<reference evidence="2" key="1">
    <citation type="submission" date="2014-06" db="EMBL/GenBank/DDBJ databases">
        <authorList>
            <person name="Berkman J.Paul."/>
        </authorList>
    </citation>
    <scope>NUCLEOTIDE SEQUENCE [LARGE SCALE GENOMIC DNA]</scope>
</reference>
<keyword evidence="4" id="KW-1185">Reference proteome</keyword>
<sequence length="187" mass="19853">MSTTPPPTAAPAAATPQTTASQATNTTAKDPKATTPKKRTPKKATTSKATKAPATPKEENSASPSPPGGNAVRRLTPALKRTIIALKLCGMTTKKISDTLGANYKTVWGYIDKTTKNKAKVSSPDGPSPADMSEDEKKEAALSLKLVGRPLKEISEVLNLNYKSLWAYLDKQQKMAGLPPVTHDLDV</sequence>
<protein>
    <submittedName>
        <fullName evidence="2">Uncharacterized protein</fullName>
    </submittedName>
</protein>
<reference evidence="3" key="3">
    <citation type="submission" date="2014-06" db="EMBL/GenBank/DDBJ databases">
        <authorList>
            <person name="Ju J."/>
            <person name="Zhang J."/>
        </authorList>
    </citation>
    <scope>NUCLEOTIDE SEQUENCE</scope>
    <source>
        <strain evidence="3">SscI8</strain>
    </source>
</reference>
<dbReference type="Proteomes" id="UP000242770">
    <property type="component" value="Unassembled WGS sequence"/>
</dbReference>
<name>A0A0F7S119_9BASI</name>
<gene>
    <name evidence="2" type="primary">SSCI48530.1</name>
    <name evidence="3" type="ORF">SPSC_02326</name>
</gene>